<dbReference type="AlphaFoldDB" id="A0A2V0QB12"/>
<dbReference type="Proteomes" id="UP000247480">
    <property type="component" value="Unassembled WGS sequence"/>
</dbReference>
<evidence type="ECO:0000313" key="1">
    <source>
        <dbReference type="EMBL" id="GBH10031.1"/>
    </source>
</evidence>
<reference evidence="1 2" key="1">
    <citation type="submission" date="2018-04" db="EMBL/GenBank/DDBJ databases">
        <title>Draft genome sequence of Pseudomonas syringae pv. actinidiae biovar 1 strains isolated from kiwifruit in Kagawa prefecture.</title>
        <authorList>
            <person name="Tabuchi M."/>
            <person name="Saito M."/>
            <person name="Fujiwara S."/>
            <person name="Sasa N."/>
            <person name="Akimitsu K."/>
            <person name="Gomi K."/>
            <person name="Konishi-Sugita S."/>
            <person name="Hamano K."/>
            <person name="Kataoka I."/>
        </authorList>
    </citation>
    <scope>NUCLEOTIDE SEQUENCE [LARGE SCALE GENOMIC DNA]</scope>
    <source>
        <strain evidence="1 2">MAFF212206</strain>
    </source>
</reference>
<protein>
    <submittedName>
        <fullName evidence="1">Uncharacterized protein</fullName>
    </submittedName>
</protein>
<evidence type="ECO:0000313" key="2">
    <source>
        <dbReference type="Proteomes" id="UP000247480"/>
    </source>
</evidence>
<sequence length="44" mass="5046">MSGPKVVRIVTREEIIAICEGHLQRLERAVNRWQTQATRLGELS</sequence>
<organism evidence="1 2">
    <name type="scientific">Pseudomonas syringae pv. actinidiae</name>
    <dbReference type="NCBI Taxonomy" id="103796"/>
    <lineage>
        <taxon>Bacteria</taxon>
        <taxon>Pseudomonadati</taxon>
        <taxon>Pseudomonadota</taxon>
        <taxon>Gammaproteobacteria</taxon>
        <taxon>Pseudomonadales</taxon>
        <taxon>Pseudomonadaceae</taxon>
        <taxon>Pseudomonas</taxon>
        <taxon>Pseudomonas syringae</taxon>
    </lineage>
</organism>
<gene>
    <name evidence="1" type="ORF">KPSA1_03438</name>
</gene>
<accession>A0A2V0QB12</accession>
<name>A0A2V0QB12_PSESF</name>
<proteinExistence type="predicted"/>
<comment type="caution">
    <text evidence="1">The sequence shown here is derived from an EMBL/GenBank/DDBJ whole genome shotgun (WGS) entry which is preliminary data.</text>
</comment>
<dbReference type="EMBL" id="BGJZ01000145">
    <property type="protein sequence ID" value="GBH10031.1"/>
    <property type="molecule type" value="Genomic_DNA"/>
</dbReference>